<protein>
    <submittedName>
        <fullName evidence="1">Uncharacterized protein</fullName>
    </submittedName>
</protein>
<dbReference type="AlphaFoldDB" id="A0A9W5QMQ0"/>
<dbReference type="RefSeq" id="WP_016099735.1">
    <property type="nucleotide sequence ID" value="NZ_KB976551.1"/>
</dbReference>
<reference evidence="1 2" key="1">
    <citation type="submission" date="2012-12" db="EMBL/GenBank/DDBJ databases">
        <title>The Genome Sequence of Bacillus cereus HuB4-4.</title>
        <authorList>
            <consortium name="The Broad Institute Genome Sequencing Platform"/>
            <consortium name="The Broad Institute Genome Sequencing Center for Infectious Disease"/>
            <person name="Feldgarden M."/>
            <person name="Van der Auwera G.A."/>
            <person name="Mahillon J."/>
            <person name="Duprez V."/>
            <person name="Timmery S."/>
            <person name="Mattelet C."/>
            <person name="Dierick K."/>
            <person name="Sun M."/>
            <person name="Yu Z."/>
            <person name="Zhu L."/>
            <person name="Hu X."/>
            <person name="Shank E.B."/>
            <person name="Swiecicka I."/>
            <person name="Hansen B.M."/>
            <person name="Andrup L."/>
            <person name="Walker B."/>
            <person name="Young S.K."/>
            <person name="Zeng Q."/>
            <person name="Gargeya S."/>
            <person name="Fitzgerald M."/>
            <person name="Haas B."/>
            <person name="Abouelleil A."/>
            <person name="Alvarado L."/>
            <person name="Arachchi H.M."/>
            <person name="Berlin A.M."/>
            <person name="Chapman S.B."/>
            <person name="Dewar J."/>
            <person name="Goldberg J."/>
            <person name="Griggs A."/>
            <person name="Gujja S."/>
            <person name="Hansen M."/>
            <person name="Howarth C."/>
            <person name="Imamovic A."/>
            <person name="Larimer J."/>
            <person name="McCowan C."/>
            <person name="Murphy C."/>
            <person name="Neiman D."/>
            <person name="Pearson M."/>
            <person name="Priest M."/>
            <person name="Roberts A."/>
            <person name="Saif S."/>
            <person name="Shea T."/>
            <person name="Sisk P."/>
            <person name="Sykes S."/>
            <person name="Wortman J."/>
            <person name="Nusbaum C."/>
            <person name="Birren B."/>
        </authorList>
    </citation>
    <scope>NUCLEOTIDE SEQUENCE [LARGE SCALE GENOMIC DNA]</scope>
    <source>
        <strain evidence="1 2">HuB4-4</strain>
    </source>
</reference>
<proteinExistence type="predicted"/>
<dbReference type="Proteomes" id="UP000014009">
    <property type="component" value="Unassembled WGS sequence"/>
</dbReference>
<name>A0A9W5QMQ0_BACCE</name>
<gene>
    <name evidence="1" type="ORF">IGM_06708</name>
</gene>
<comment type="caution">
    <text evidence="1">The sequence shown here is derived from an EMBL/GenBank/DDBJ whole genome shotgun (WGS) entry which is preliminary data.</text>
</comment>
<evidence type="ECO:0000313" key="2">
    <source>
        <dbReference type="Proteomes" id="UP000014009"/>
    </source>
</evidence>
<accession>A0A9W5QMQ0</accession>
<evidence type="ECO:0000313" key="1">
    <source>
        <dbReference type="EMBL" id="EOP78064.1"/>
    </source>
</evidence>
<sequence length="97" mass="11846">MTRRRFFDLCEGDRIKVYSAGRYEGEGIFIRFTEEKCEDFIYWIKRNGNDCYTSLDVINIEKIRYGYGCGHDHYQECQCEDECKFEKKRDCRRDDYC</sequence>
<organism evidence="1 2">
    <name type="scientific">Bacillus cereus HuB4-4</name>
    <dbReference type="NCBI Taxonomy" id="1053211"/>
    <lineage>
        <taxon>Bacteria</taxon>
        <taxon>Bacillati</taxon>
        <taxon>Bacillota</taxon>
        <taxon>Bacilli</taxon>
        <taxon>Bacillales</taxon>
        <taxon>Bacillaceae</taxon>
        <taxon>Bacillus</taxon>
        <taxon>Bacillus cereus group</taxon>
    </lineage>
</organism>
<dbReference type="EMBL" id="AHEF01000107">
    <property type="protein sequence ID" value="EOP78064.1"/>
    <property type="molecule type" value="Genomic_DNA"/>
</dbReference>